<reference evidence="3 4" key="1">
    <citation type="submission" date="2019-10" db="EMBL/GenBank/DDBJ databases">
        <title>Georgenia wutianyii sp. nov. and Georgenia yuyongxinii sp. nov. isolated from plateau pika (Ochotona curzoniae) in the Qinghai-Tibet plateau of China.</title>
        <authorList>
            <person name="Tian Z."/>
        </authorList>
    </citation>
    <scope>NUCLEOTIDE SEQUENCE [LARGE SCALE GENOMIC DNA]</scope>
    <source>
        <strain evidence="3 4">JCM 19765</strain>
    </source>
</reference>
<evidence type="ECO:0000313" key="4">
    <source>
        <dbReference type="Proteomes" id="UP000437709"/>
    </source>
</evidence>
<organism evidence="3 4">
    <name type="scientific">Georgenia subflava</name>
    <dbReference type="NCBI Taxonomy" id="1622177"/>
    <lineage>
        <taxon>Bacteria</taxon>
        <taxon>Bacillati</taxon>
        <taxon>Actinomycetota</taxon>
        <taxon>Actinomycetes</taxon>
        <taxon>Micrococcales</taxon>
        <taxon>Bogoriellaceae</taxon>
        <taxon>Georgenia</taxon>
    </lineage>
</organism>
<feature type="region of interest" description="Disordered" evidence="1">
    <location>
        <begin position="414"/>
        <end position="435"/>
    </location>
</feature>
<dbReference type="InterPro" id="IPR016181">
    <property type="entry name" value="Acyl_CoA_acyltransferase"/>
</dbReference>
<dbReference type="AlphaFoldDB" id="A0A6N7EH17"/>
<proteinExistence type="predicted"/>
<dbReference type="Gene3D" id="3.40.630.30">
    <property type="match status" value="1"/>
</dbReference>
<evidence type="ECO:0000313" key="3">
    <source>
        <dbReference type="EMBL" id="MPV37429.1"/>
    </source>
</evidence>
<feature type="compositionally biased region" description="Low complexity" evidence="1">
    <location>
        <begin position="416"/>
        <end position="435"/>
    </location>
</feature>
<comment type="caution">
    <text evidence="3">The sequence shown here is derived from an EMBL/GenBank/DDBJ whole genome shotgun (WGS) entry which is preliminary data.</text>
</comment>
<evidence type="ECO:0000256" key="1">
    <source>
        <dbReference type="SAM" id="MobiDB-lite"/>
    </source>
</evidence>
<feature type="domain" description="N-acetyltransferase" evidence="2">
    <location>
        <begin position="68"/>
        <end position="231"/>
    </location>
</feature>
<dbReference type="SUPFAM" id="SSF55729">
    <property type="entry name" value="Acyl-CoA N-acyltransferases (Nat)"/>
    <property type="match status" value="2"/>
</dbReference>
<protein>
    <submittedName>
        <fullName evidence="3">GNAT family N-acetyltransferase</fullName>
    </submittedName>
</protein>
<dbReference type="Proteomes" id="UP000437709">
    <property type="component" value="Unassembled WGS sequence"/>
</dbReference>
<dbReference type="Pfam" id="PF00583">
    <property type="entry name" value="Acetyltransf_1"/>
    <property type="match status" value="1"/>
</dbReference>
<sequence>MDTIRIVELPVPAPGTSIPAGTRPPAVYQAWHDIFAESMVEILGHDDFADPPAALAAGYADQKHTRKTLLLAVTTTARDRAVAAGVEAAAAVTDPADAITDPADAITDPATVLGYAAVSMPLTDNTHLAHVDLAVRPAARRRGIGGALWREVERRARAAGRSAVTTWSSHASEAPEGAGALVPPTGAGRIATDDPATRFALAHGFSLEQGERQSTLRLPVDPSLLAGWRAEAEAAAGGDYRVVQWQDRTPERWLDALAELQRRMSVDVPVAGLDFQEEVWDAARVRDMDEDIARAGQRYVLTAVEHVPTGSLVAFTHLVMPQAQPEVVFQYNTLVHGDHRGRRLGLLVKAANLQLLAAAQPAARRVHTWNAGENAHMLAINVRMGFVLASIEGAWQRRLDVAGATSAPAEITSHVGTDGATADGPLAAAPTGTAA</sequence>
<dbReference type="RefSeq" id="WP_152193917.1">
    <property type="nucleotide sequence ID" value="NZ_VUKD01000001.1"/>
</dbReference>
<dbReference type="PROSITE" id="PS51186">
    <property type="entry name" value="GNAT"/>
    <property type="match status" value="1"/>
</dbReference>
<dbReference type="InterPro" id="IPR000182">
    <property type="entry name" value="GNAT_dom"/>
</dbReference>
<dbReference type="OrthoDB" id="4119890at2"/>
<dbReference type="GO" id="GO:0016747">
    <property type="term" value="F:acyltransferase activity, transferring groups other than amino-acyl groups"/>
    <property type="evidence" value="ECO:0007669"/>
    <property type="project" value="InterPro"/>
</dbReference>
<keyword evidence="3" id="KW-0808">Transferase</keyword>
<dbReference type="CDD" id="cd04301">
    <property type="entry name" value="NAT_SF"/>
    <property type="match status" value="1"/>
</dbReference>
<dbReference type="EMBL" id="WHPC01000036">
    <property type="protein sequence ID" value="MPV37429.1"/>
    <property type="molecule type" value="Genomic_DNA"/>
</dbReference>
<name>A0A6N7EH17_9MICO</name>
<accession>A0A6N7EH17</accession>
<evidence type="ECO:0000259" key="2">
    <source>
        <dbReference type="PROSITE" id="PS51186"/>
    </source>
</evidence>
<keyword evidence="4" id="KW-1185">Reference proteome</keyword>
<gene>
    <name evidence="3" type="ORF">GB881_10295</name>
</gene>